<evidence type="ECO:0000256" key="1">
    <source>
        <dbReference type="SAM" id="MobiDB-lite"/>
    </source>
</evidence>
<feature type="region of interest" description="Disordered" evidence="1">
    <location>
        <begin position="88"/>
        <end position="132"/>
    </location>
</feature>
<proteinExistence type="predicted"/>
<feature type="compositionally biased region" description="Basic residues" evidence="1">
    <location>
        <begin position="108"/>
        <end position="126"/>
    </location>
</feature>
<reference evidence="3" key="1">
    <citation type="submission" date="2016-10" db="EMBL/GenBank/DDBJ databases">
        <authorList>
            <person name="Varghese N."/>
            <person name="Submissions S."/>
        </authorList>
    </citation>
    <scope>NUCLEOTIDE SEQUENCE [LARGE SCALE GENOMIC DNA]</scope>
    <source>
        <strain evidence="3">DSM 44637</strain>
    </source>
</reference>
<dbReference type="Proteomes" id="UP000199137">
    <property type="component" value="Unassembled WGS sequence"/>
</dbReference>
<organism evidence="2 3">
    <name type="scientific">Amycolatopsis rubida</name>
    <dbReference type="NCBI Taxonomy" id="112413"/>
    <lineage>
        <taxon>Bacteria</taxon>
        <taxon>Bacillati</taxon>
        <taxon>Actinomycetota</taxon>
        <taxon>Actinomycetes</taxon>
        <taxon>Pseudonocardiales</taxon>
        <taxon>Pseudonocardiaceae</taxon>
        <taxon>Amycolatopsis</taxon>
    </lineage>
</organism>
<dbReference type="EMBL" id="FOWC01000026">
    <property type="protein sequence ID" value="SFQ79439.1"/>
    <property type="molecule type" value="Genomic_DNA"/>
</dbReference>
<gene>
    <name evidence="2" type="ORF">SAMN05421854_12638</name>
</gene>
<dbReference type="AlphaFoldDB" id="A0A1I6BEX2"/>
<evidence type="ECO:0000313" key="3">
    <source>
        <dbReference type="Proteomes" id="UP000199137"/>
    </source>
</evidence>
<accession>A0A1I6BEX2</accession>
<evidence type="ECO:0000313" key="2">
    <source>
        <dbReference type="EMBL" id="SFQ79439.1"/>
    </source>
</evidence>
<sequence>MTSENLAFSARRTTTVEELEALTGRPGAAITPKQLDCPGEGCETILARSPFAGCGHRTTDAARHNTFVGRPPGFLRVRSPTRISFALPADAPGTGYRPRHFVRDPAARRRRNPSAQRNRRHDRRPRTGSDCPGGLPPLWTMCLPLPALATTAGACFAASRHRRLPGPLPVPGPRSAAIRGGCGSRTYSRVRTRAGPANAAASTRNCCAAGWATLPRLPGTAFASLNRCWRWSPNWACRTGDSTGSGTPAVLSIRRERALNRGKCSSRTSVEPGGTLLAAGLPMPYSCAVGSCGEAALRGSCDEAAELPGSAAARGRVRAGSGELPAFGCRRRGRDD</sequence>
<name>A0A1I6BEX2_9PSEU</name>
<dbReference type="STRING" id="112413.SAMN05421854_12638"/>
<protein>
    <submittedName>
        <fullName evidence="2">Uncharacterized protein</fullName>
    </submittedName>
</protein>